<accession>A0A2H0RDU2</accession>
<dbReference type="Pfam" id="PF13563">
    <property type="entry name" value="2_5_RNA_ligase2"/>
    <property type="match status" value="1"/>
</dbReference>
<evidence type="ECO:0000313" key="1">
    <source>
        <dbReference type="EMBL" id="PIR44721.1"/>
    </source>
</evidence>
<dbReference type="SUPFAM" id="SSF55144">
    <property type="entry name" value="LigT-like"/>
    <property type="match status" value="1"/>
</dbReference>
<dbReference type="Gene3D" id="3.90.1140.10">
    <property type="entry name" value="Cyclic phosphodiesterase"/>
    <property type="match status" value="1"/>
</dbReference>
<dbReference type="Proteomes" id="UP000228767">
    <property type="component" value="Unassembled WGS sequence"/>
</dbReference>
<comment type="caution">
    <text evidence="1">The sequence shown here is derived from an EMBL/GenBank/DDBJ whole genome shotgun (WGS) entry which is preliminary data.</text>
</comment>
<sequence>MRHIVAHLLRGEAGKAHAAITQDLAIKFDSFPLHERIVPHITLKRWFDLDNDGMQELYQCLDSFAETYHQSDYKLSGFGHFGEDVIYANIEPSPGMLSSVKNLKSALHSIKDLTFDEFDDHNNFHATVAMGALKPFDFSLLWNYLQGLPRTEFNMKFDNVAILKKLVDKWVVDRVWELK</sequence>
<protein>
    <recommendedName>
        <fullName evidence="3">Phosphoesterase HXTX domain-containing protein</fullName>
    </recommendedName>
</protein>
<dbReference type="EMBL" id="PCYI01000021">
    <property type="protein sequence ID" value="PIR44721.1"/>
    <property type="molecule type" value="Genomic_DNA"/>
</dbReference>
<name>A0A2H0RDU2_9BACT</name>
<gene>
    <name evidence="1" type="ORF">COV10_03465</name>
</gene>
<evidence type="ECO:0008006" key="3">
    <source>
        <dbReference type="Google" id="ProtNLM"/>
    </source>
</evidence>
<evidence type="ECO:0000313" key="2">
    <source>
        <dbReference type="Proteomes" id="UP000228767"/>
    </source>
</evidence>
<proteinExistence type="predicted"/>
<dbReference type="InterPro" id="IPR009097">
    <property type="entry name" value="Cyclic_Pdiesterase"/>
</dbReference>
<reference evidence="1 2" key="1">
    <citation type="submission" date="2017-09" db="EMBL/GenBank/DDBJ databases">
        <title>Depth-based differentiation of microbial function through sediment-hosted aquifers and enrichment of novel symbionts in the deep terrestrial subsurface.</title>
        <authorList>
            <person name="Probst A.J."/>
            <person name="Ladd B."/>
            <person name="Jarett J.K."/>
            <person name="Geller-Mcgrath D.E."/>
            <person name="Sieber C.M."/>
            <person name="Emerson J.B."/>
            <person name="Anantharaman K."/>
            <person name="Thomas B.C."/>
            <person name="Malmstrom R."/>
            <person name="Stieglmeier M."/>
            <person name="Klingl A."/>
            <person name="Woyke T."/>
            <person name="Ryan C.M."/>
            <person name="Banfield J.F."/>
        </authorList>
    </citation>
    <scope>NUCLEOTIDE SEQUENCE [LARGE SCALE GENOMIC DNA]</scope>
    <source>
        <strain evidence="1">CG10_big_fil_rev_8_21_14_0_10_51_16</strain>
    </source>
</reference>
<organism evidence="1 2">
    <name type="scientific">Candidatus Vogelbacteria bacterium CG10_big_fil_rev_8_21_14_0_10_51_16</name>
    <dbReference type="NCBI Taxonomy" id="1975045"/>
    <lineage>
        <taxon>Bacteria</taxon>
        <taxon>Candidatus Vogeliibacteriota</taxon>
    </lineage>
</organism>
<dbReference type="AlphaFoldDB" id="A0A2H0RDU2"/>